<feature type="signal peptide" evidence="3">
    <location>
        <begin position="1"/>
        <end position="28"/>
    </location>
</feature>
<feature type="region of interest" description="Disordered" evidence="1">
    <location>
        <begin position="410"/>
        <end position="502"/>
    </location>
</feature>
<evidence type="ECO:0000256" key="1">
    <source>
        <dbReference type="SAM" id="MobiDB-lite"/>
    </source>
</evidence>
<keyword evidence="3" id="KW-0732">Signal</keyword>
<reference evidence="4" key="2">
    <citation type="submission" date="2021-09" db="EMBL/GenBank/DDBJ databases">
        <authorList>
            <person name="Gilroy R."/>
        </authorList>
    </citation>
    <scope>NUCLEOTIDE SEQUENCE</scope>
    <source>
        <strain evidence="4">CHK171-7178</strain>
    </source>
</reference>
<keyword evidence="2" id="KW-1133">Transmembrane helix</keyword>
<accession>A0A921G2E3</accession>
<feature type="chain" id="PRO_5037656823" description="Gram-positive cocci surface proteins LPxTG domain-containing protein" evidence="3">
    <location>
        <begin position="29"/>
        <end position="595"/>
    </location>
</feature>
<proteinExistence type="predicted"/>
<keyword evidence="2" id="KW-0472">Membrane</keyword>
<keyword evidence="2" id="KW-0812">Transmembrane</keyword>
<dbReference type="EMBL" id="DYWT01000279">
    <property type="protein sequence ID" value="HJF33788.1"/>
    <property type="molecule type" value="Genomic_DNA"/>
</dbReference>
<organism evidence="4 5">
    <name type="scientific">Sporosarcina psychrophila</name>
    <name type="common">Bacillus psychrophilus</name>
    <dbReference type="NCBI Taxonomy" id="1476"/>
    <lineage>
        <taxon>Bacteria</taxon>
        <taxon>Bacillati</taxon>
        <taxon>Bacillota</taxon>
        <taxon>Bacilli</taxon>
        <taxon>Bacillales</taxon>
        <taxon>Caryophanaceae</taxon>
        <taxon>Sporosarcina</taxon>
    </lineage>
</organism>
<name>A0A921G2E3_SPOPS</name>
<evidence type="ECO:0008006" key="6">
    <source>
        <dbReference type="Google" id="ProtNLM"/>
    </source>
</evidence>
<evidence type="ECO:0000313" key="4">
    <source>
        <dbReference type="EMBL" id="HJF33788.1"/>
    </source>
</evidence>
<comment type="caution">
    <text evidence="4">The sequence shown here is derived from an EMBL/GenBank/DDBJ whole genome shotgun (WGS) entry which is preliminary data.</text>
</comment>
<evidence type="ECO:0000313" key="5">
    <source>
        <dbReference type="Proteomes" id="UP000698173"/>
    </source>
</evidence>
<reference evidence="4" key="1">
    <citation type="journal article" date="2021" name="PeerJ">
        <title>Extensive microbial diversity within the chicken gut microbiome revealed by metagenomics and culture.</title>
        <authorList>
            <person name="Gilroy R."/>
            <person name="Ravi A."/>
            <person name="Getino M."/>
            <person name="Pursley I."/>
            <person name="Horton D.L."/>
            <person name="Alikhan N.F."/>
            <person name="Baker D."/>
            <person name="Gharbi K."/>
            <person name="Hall N."/>
            <person name="Watson M."/>
            <person name="Adriaenssens E.M."/>
            <person name="Foster-Nyarko E."/>
            <person name="Jarju S."/>
            <person name="Secka A."/>
            <person name="Antonio M."/>
            <person name="Oren A."/>
            <person name="Chaudhuri R.R."/>
            <person name="La Ragione R."/>
            <person name="Hildebrand F."/>
            <person name="Pallen M.J."/>
        </authorList>
    </citation>
    <scope>NUCLEOTIDE SEQUENCE</scope>
    <source>
        <strain evidence="4">CHK171-7178</strain>
    </source>
</reference>
<evidence type="ECO:0000256" key="3">
    <source>
        <dbReference type="SAM" id="SignalP"/>
    </source>
</evidence>
<gene>
    <name evidence="4" type="ORF">K8V56_18635</name>
</gene>
<feature type="transmembrane region" description="Helical" evidence="2">
    <location>
        <begin position="570"/>
        <end position="590"/>
    </location>
</feature>
<dbReference type="Proteomes" id="UP000698173">
    <property type="component" value="Unassembled WGS sequence"/>
</dbReference>
<dbReference type="AlphaFoldDB" id="A0A921G2E3"/>
<evidence type="ECO:0000256" key="2">
    <source>
        <dbReference type="SAM" id="Phobius"/>
    </source>
</evidence>
<protein>
    <recommendedName>
        <fullName evidence="6">Gram-positive cocci surface proteins LPxTG domain-containing protein</fullName>
    </recommendedName>
</protein>
<sequence>MKNKWMKYAGITLGVCLTLSFSPSFANADEIGENNLFNLDINLLNDKEDKATIVDIQADNVPILGDLKAQIPAKSPISANTSEEGEGNQQNSALATVELTNPDGLIEDLDISVLEQSSMQDENSAEDKSSLASVNLTTPITNEMEVDILLSDEQSSEETSSYDGGLVELNAEDLPVLGEVHAGVLDGHYKNDEENTSLSSGLIQADLDDGLLDETSVDVLAVGKSMNEENSQQSTALASVKADDDSLGGLIDDLDVSVLEQSSMQDENSAESKNSLATVNLTTSITNEVEVDVLLSDEQSSEETSTYDGGLVELNAEDLLVLGEVHAGVLDGHYKNDEASTSFSSGLIQVDLDEGLLDETSVDVLALDVNTDGKVTSTKQSGVSLIVGNDEIGNLNVGILANETIQPVAAVEQPGSSEEDTEFSPPMDDATDLTPNEGGDVAAPNEETVAPPTSESGTDLTPSTDGTGMSPNVNIEVQTPGNTEGITPIENASDSMPGGNAEGVSDDIIGVTRSENSASSALEEEIDGIGWATTGSYAMSEDVALETSSMNQNPQSGNGMGKVLPKTGGFFDSIILTLLALLLLATGLGIRRIAH</sequence>
<feature type="compositionally biased region" description="Polar residues" evidence="1">
    <location>
        <begin position="451"/>
        <end position="494"/>
    </location>
</feature>